<dbReference type="PROSITE" id="PS51880">
    <property type="entry name" value="TGS"/>
    <property type="match status" value="1"/>
</dbReference>
<dbReference type="RefSeq" id="WP_116496942.1">
    <property type="nucleotide sequence ID" value="NZ_QENZ01000005.1"/>
</dbReference>
<dbReference type="SUPFAM" id="SSF81301">
    <property type="entry name" value="Nucleotidyltransferase"/>
    <property type="match status" value="1"/>
</dbReference>
<evidence type="ECO:0000259" key="2">
    <source>
        <dbReference type="PROSITE" id="PS51880"/>
    </source>
</evidence>
<dbReference type="CDD" id="cd00077">
    <property type="entry name" value="HDc"/>
    <property type="match status" value="1"/>
</dbReference>
<dbReference type="InterPro" id="IPR007685">
    <property type="entry name" value="RelA_SpoT"/>
</dbReference>
<dbReference type="Gene3D" id="3.30.460.10">
    <property type="entry name" value="Beta Polymerase, domain 2"/>
    <property type="match status" value="1"/>
</dbReference>
<evidence type="ECO:0000313" key="3">
    <source>
        <dbReference type="EMBL" id="PVX50085.1"/>
    </source>
</evidence>
<dbReference type="Pfam" id="PF13291">
    <property type="entry name" value="ACT_4"/>
    <property type="match status" value="1"/>
</dbReference>
<protein>
    <submittedName>
        <fullName evidence="3">GTP pyrophosphokinase</fullName>
    </submittedName>
</protein>
<evidence type="ECO:0000313" key="4">
    <source>
        <dbReference type="Proteomes" id="UP000251835"/>
    </source>
</evidence>
<dbReference type="GO" id="GO:0016301">
    <property type="term" value="F:kinase activity"/>
    <property type="evidence" value="ECO:0007669"/>
    <property type="project" value="UniProtKB-KW"/>
</dbReference>
<dbReference type="Pfam" id="PF19296">
    <property type="entry name" value="RelA_AH_RIS"/>
    <property type="match status" value="1"/>
</dbReference>
<keyword evidence="4" id="KW-1185">Reference proteome</keyword>
<dbReference type="OrthoDB" id="9805041at2"/>
<sequence length="746" mass="86194">MKETPKEIQQVDEAFKDLLQHCNRSKRKESEDLIVKAFLFAKNAHKGVKRKSGEPYILHPIAVAKIVATEIGLGTKAVCAALLHDVVEDTHFTLEDIENGFGPKIAYMVDGLTKIGGIFSSDVSQQAENFKKILLTLSDDMRVILIKIADRLHNMRTLEHMPTNKQMKIASETLYIFAPLAHRLGLRNIRKELESLSLKYTNPIEYKEIERKLSETKGQVDEILEQFIKPIRKRMEDEGYEFEINGRHKSVFSMWRKMQKKKLNFEEVYDRLAVRIVFEPKEGKSEKIQCFEIYNIIAEIYRLKEDRTRDWINKPRDTGYEALHVTAMADTGDWVEVQIRSRRMDDVAERGIAAHWNYKEGGEYTQLDKWLAEIRVLFENPDSDALSFLDDFKLGLYYDDIQVFTPRGDVHTLPKGATVLDFAYKIHTEIGNKCIGGKVNRRAQAINYELHSGDQVEVLTSEIQQPKEEWLNFVVTPRAKSKLKSIFRQERRERIKYGQELLEQIYRKNNFGVFNSERLHKLIKNLGVKNKEQLYIDLATGIITDKDVKKAFAKIDGSRFIPYTTIRFSNPFKKKKKLSDEADEFSEEKESSNTIDKKKVIALRDDKVDDEYTIAKCCQPIPGDDVIGYVDFQGNVEIHKRKCERIVRISSRQGDRLVTAEWKTHRLKSFLAIISIEGVDRHGLVNEITNLISNDHDVNMKGISVEVSDGVFSGDIKLYVPDAHELNDVIFKISKIKGIISVRRKE</sequence>
<dbReference type="Gene3D" id="1.10.3210.10">
    <property type="entry name" value="Hypothetical protein af1432"/>
    <property type="match status" value="1"/>
</dbReference>
<dbReference type="InterPro" id="IPR043519">
    <property type="entry name" value="NT_sf"/>
</dbReference>
<dbReference type="FunFam" id="1.10.3210.10:FF:000001">
    <property type="entry name" value="GTP pyrophosphokinase RelA"/>
    <property type="match status" value="1"/>
</dbReference>
<dbReference type="SUPFAM" id="SSF55021">
    <property type="entry name" value="ACT-like"/>
    <property type="match status" value="1"/>
</dbReference>
<organism evidence="3 4">
    <name type="scientific">Balneicella halophila</name>
    <dbReference type="NCBI Taxonomy" id="1537566"/>
    <lineage>
        <taxon>Bacteria</taxon>
        <taxon>Pseudomonadati</taxon>
        <taxon>Bacteroidota</taxon>
        <taxon>Bacteroidia</taxon>
        <taxon>Bacteroidales</taxon>
        <taxon>Balneicellaceae</taxon>
        <taxon>Balneicella</taxon>
    </lineage>
</organism>
<dbReference type="InterPro" id="IPR012676">
    <property type="entry name" value="TGS-like"/>
</dbReference>
<keyword evidence="3" id="KW-0418">Kinase</keyword>
<dbReference type="Pfam" id="PF02824">
    <property type="entry name" value="TGS"/>
    <property type="match status" value="1"/>
</dbReference>
<dbReference type="SUPFAM" id="SSF81271">
    <property type="entry name" value="TGS-like"/>
    <property type="match status" value="1"/>
</dbReference>
<dbReference type="CDD" id="cd04876">
    <property type="entry name" value="ACT_RelA-SpoT"/>
    <property type="match status" value="1"/>
</dbReference>
<dbReference type="Pfam" id="PF04607">
    <property type="entry name" value="RelA_SpoT"/>
    <property type="match status" value="1"/>
</dbReference>
<dbReference type="SUPFAM" id="SSF109604">
    <property type="entry name" value="HD-domain/PDEase-like"/>
    <property type="match status" value="1"/>
</dbReference>
<gene>
    <name evidence="3" type="ORF">C7377_1735</name>
</gene>
<dbReference type="NCBIfam" id="TIGR00691">
    <property type="entry name" value="spoT_relA"/>
    <property type="match status" value="1"/>
</dbReference>
<dbReference type="InterPro" id="IPR033655">
    <property type="entry name" value="TGS_RelA/SpoT"/>
</dbReference>
<dbReference type="InterPro" id="IPR004095">
    <property type="entry name" value="TGS"/>
</dbReference>
<comment type="function">
    <text evidence="1">In eubacteria ppGpp (guanosine 3'-diphosphate 5'-diphosphate) is a mediator of the stringent response that coordinates a variety of cellular activities in response to changes in nutritional abundance.</text>
</comment>
<proteinExistence type="inferred from homology"/>
<comment type="caution">
    <text evidence="3">The sequence shown here is derived from an EMBL/GenBank/DDBJ whole genome shotgun (WGS) entry which is preliminary data.</text>
</comment>
<dbReference type="GO" id="GO:0015969">
    <property type="term" value="P:guanosine tetraphosphate metabolic process"/>
    <property type="evidence" value="ECO:0007669"/>
    <property type="project" value="InterPro"/>
</dbReference>
<dbReference type="InterPro" id="IPR003607">
    <property type="entry name" value="HD/PDEase_dom"/>
</dbReference>
<dbReference type="GO" id="GO:0005886">
    <property type="term" value="C:plasma membrane"/>
    <property type="evidence" value="ECO:0007669"/>
    <property type="project" value="TreeGrafter"/>
</dbReference>
<feature type="domain" description="TGS" evidence="2">
    <location>
        <begin position="399"/>
        <end position="460"/>
    </location>
</feature>
<keyword evidence="3" id="KW-0808">Transferase</keyword>
<evidence type="ECO:0000256" key="1">
    <source>
        <dbReference type="RuleBase" id="RU003847"/>
    </source>
</evidence>
<dbReference type="InterPro" id="IPR002912">
    <property type="entry name" value="ACT_dom"/>
</dbReference>
<comment type="similarity">
    <text evidence="1">Belongs to the relA/spoT family.</text>
</comment>
<name>A0A7L4UNP2_BALHA</name>
<dbReference type="SMART" id="SM00471">
    <property type="entry name" value="HDc"/>
    <property type="match status" value="1"/>
</dbReference>
<dbReference type="InterPro" id="IPR045865">
    <property type="entry name" value="ACT-like_dom_sf"/>
</dbReference>
<reference evidence="3 4" key="1">
    <citation type="submission" date="2018-05" db="EMBL/GenBank/DDBJ databases">
        <title>Genomic Encyclopedia of Type Strains, Phase IV (KMG-IV): sequencing the most valuable type-strain genomes for metagenomic binning, comparative biology and taxonomic classification.</title>
        <authorList>
            <person name="Goeker M."/>
        </authorList>
    </citation>
    <scope>NUCLEOTIDE SEQUENCE [LARGE SCALE GENOMIC DNA]</scope>
    <source>
        <strain evidence="3 4">DSM 28579</strain>
    </source>
</reference>
<dbReference type="Pfam" id="PF13328">
    <property type="entry name" value="HD_4"/>
    <property type="match status" value="1"/>
</dbReference>
<dbReference type="Proteomes" id="UP000251835">
    <property type="component" value="Unassembled WGS sequence"/>
</dbReference>
<dbReference type="InterPro" id="IPR012675">
    <property type="entry name" value="Beta-grasp_dom_sf"/>
</dbReference>
<dbReference type="Gene3D" id="3.30.70.260">
    <property type="match status" value="1"/>
</dbReference>
<dbReference type="SMART" id="SM00954">
    <property type="entry name" value="RelA_SpoT"/>
    <property type="match status" value="1"/>
</dbReference>
<dbReference type="CDD" id="cd05399">
    <property type="entry name" value="NT_Rel-Spo_like"/>
    <property type="match status" value="1"/>
</dbReference>
<dbReference type="PANTHER" id="PTHR21262:SF31">
    <property type="entry name" value="GTP PYROPHOSPHOKINASE"/>
    <property type="match status" value="1"/>
</dbReference>
<dbReference type="FunFam" id="3.10.20.30:FF:000002">
    <property type="entry name" value="GTP pyrophosphokinase (RelA/SpoT)"/>
    <property type="match status" value="1"/>
</dbReference>
<dbReference type="CDD" id="cd01668">
    <property type="entry name" value="TGS_RSH"/>
    <property type="match status" value="1"/>
</dbReference>
<dbReference type="Gene3D" id="3.10.20.30">
    <property type="match status" value="1"/>
</dbReference>
<dbReference type="InterPro" id="IPR004811">
    <property type="entry name" value="RelA/Spo_fam"/>
</dbReference>
<dbReference type="AlphaFoldDB" id="A0A7L4UNP2"/>
<dbReference type="PANTHER" id="PTHR21262">
    <property type="entry name" value="GUANOSINE-3',5'-BIS DIPHOSPHATE 3'-PYROPHOSPHOHYDROLASE"/>
    <property type="match status" value="1"/>
</dbReference>
<dbReference type="EMBL" id="QENZ01000005">
    <property type="protein sequence ID" value="PVX50085.1"/>
    <property type="molecule type" value="Genomic_DNA"/>
</dbReference>
<dbReference type="InterPro" id="IPR045600">
    <property type="entry name" value="RelA/SpoT_AH_RIS"/>
</dbReference>
<accession>A0A7L4UNP2</accession>